<dbReference type="GO" id="GO:0012505">
    <property type="term" value="C:endomembrane system"/>
    <property type="evidence" value="ECO:0007669"/>
    <property type="project" value="UniProtKB-SubCell"/>
</dbReference>
<dbReference type="PROSITE" id="PS51354">
    <property type="entry name" value="GLUTAREDOXIN_2"/>
    <property type="match status" value="1"/>
</dbReference>
<reference evidence="20 21" key="1">
    <citation type="submission" date="2020-06" db="EMBL/GenBank/DDBJ databases">
        <authorList>
            <person name="Li R."/>
            <person name="Bekaert M."/>
        </authorList>
    </citation>
    <scope>NUCLEOTIDE SEQUENCE [LARGE SCALE GENOMIC DNA]</scope>
    <source>
        <strain evidence="21">wild</strain>
        <strain evidence="20">Wild</strain>
    </source>
</reference>
<dbReference type="Proteomes" id="UP000507470">
    <property type="component" value="Unassembled WGS sequence"/>
</dbReference>
<evidence type="ECO:0000313" key="21">
    <source>
        <dbReference type="Proteomes" id="UP000507470"/>
    </source>
</evidence>
<comment type="similarity">
    <text evidence="2">Belongs to the GST superfamily.</text>
</comment>
<evidence type="ECO:0000256" key="8">
    <source>
        <dbReference type="ARBA" id="ARBA00022692"/>
    </source>
</evidence>
<dbReference type="InterPro" id="IPR004045">
    <property type="entry name" value="Glutathione_S-Trfase_N"/>
</dbReference>
<dbReference type="OrthoDB" id="423541at2759"/>
<organism evidence="20 21">
    <name type="scientific">Mytilus coruscus</name>
    <name type="common">Sea mussel</name>
    <dbReference type="NCBI Taxonomy" id="42192"/>
    <lineage>
        <taxon>Eukaryota</taxon>
        <taxon>Metazoa</taxon>
        <taxon>Spiralia</taxon>
        <taxon>Lophotrochozoa</taxon>
        <taxon>Mollusca</taxon>
        <taxon>Bivalvia</taxon>
        <taxon>Autobranchia</taxon>
        <taxon>Pteriomorphia</taxon>
        <taxon>Mytilida</taxon>
        <taxon>Mytiloidea</taxon>
        <taxon>Mytilidae</taxon>
        <taxon>Mytilinae</taxon>
        <taxon>Mytilus</taxon>
    </lineage>
</organism>
<dbReference type="CDD" id="cd03197">
    <property type="entry name" value="GST_C_mPGES2"/>
    <property type="match status" value="1"/>
</dbReference>
<dbReference type="SUPFAM" id="SSF47616">
    <property type="entry name" value="GST C-terminal domain-like"/>
    <property type="match status" value="1"/>
</dbReference>
<keyword evidence="8" id="KW-0812">Transmembrane</keyword>
<dbReference type="InterPro" id="IPR040079">
    <property type="entry name" value="Glutathione_S-Trfase"/>
</dbReference>
<dbReference type="InterPro" id="IPR036282">
    <property type="entry name" value="Glutathione-S-Trfase_C_sf"/>
</dbReference>
<evidence type="ECO:0000256" key="11">
    <source>
        <dbReference type="ARBA" id="ARBA00023098"/>
    </source>
</evidence>
<evidence type="ECO:0000313" key="20">
    <source>
        <dbReference type="EMBL" id="CAC5365034.1"/>
    </source>
</evidence>
<evidence type="ECO:0000259" key="19">
    <source>
        <dbReference type="Pfam" id="PF13417"/>
    </source>
</evidence>
<dbReference type="Gene3D" id="3.40.30.10">
    <property type="entry name" value="Glutaredoxin"/>
    <property type="match status" value="1"/>
</dbReference>
<evidence type="ECO:0000256" key="13">
    <source>
        <dbReference type="ARBA" id="ARBA00023160"/>
    </source>
</evidence>
<dbReference type="Gene3D" id="1.20.1050.10">
    <property type="match status" value="1"/>
</dbReference>
<evidence type="ECO:0000256" key="4">
    <source>
        <dbReference type="ARBA" id="ARBA00019474"/>
    </source>
</evidence>
<keyword evidence="21" id="KW-1185">Reference proteome</keyword>
<evidence type="ECO:0000256" key="10">
    <source>
        <dbReference type="ARBA" id="ARBA00022989"/>
    </source>
</evidence>
<dbReference type="InterPro" id="IPR034335">
    <property type="entry name" value="PGES2_C"/>
</dbReference>
<sequence>MAAPIRKTFHRKFHSLSNDKSQIWQANRDHFSKIHNRSFQTRSKFFPMRISLKGGILGTLTVAGAVTLGNFAQKSIRVHAAVKERVDLKPSREVRVPEADYGLKLTMYQFTSCPFCCKLRSVLDYYGFSYDIIEVNSVNKKQIKWSDYKKVPILVCEDVGKNGFLQLNDSTVIISILQSYLLDKSQSLEKLASYYPALEGQDEKGKKTIEYQNKYFLMYQQAELTDNRTKEQYEEERKWRRWTDSDLVHMLSPNVYRTPSESLETFRHFDKVGEWEKNFSSWERTVVIYVGASVMWVMGKIIKRKYGLKDEVRDSLYDSCRLWTKTVGKRKFLGGDKPNLADLSVYGVLTSIEGCQAFEDTLNNTKIGPWFYRMKDACTNHKGSSSSHHS</sequence>
<protein>
    <recommendedName>
        <fullName evidence="4">Prostaglandin E synthase 2</fullName>
        <ecNumber evidence="3">5.3.99.3</ecNumber>
    </recommendedName>
    <alternativeName>
        <fullName evidence="17">Microsomal prostaglandin E synthase 2</fullName>
    </alternativeName>
</protein>
<keyword evidence="13" id="KW-0275">Fatty acid biosynthesis</keyword>
<evidence type="ECO:0000256" key="5">
    <source>
        <dbReference type="ARBA" id="ARBA00022501"/>
    </source>
</evidence>
<dbReference type="AlphaFoldDB" id="A0A6J8AEH6"/>
<keyword evidence="5" id="KW-0644">Prostaglandin metabolism</keyword>
<comment type="catalytic activity">
    <reaction evidence="15">
        <text>prostaglandin H2 = (12S)-hydroxy-(5Z,8E,10E)-heptadecatrienoate + malonaldehyde</text>
        <dbReference type="Rhea" id="RHEA:48644"/>
        <dbReference type="ChEBI" id="CHEBI:57405"/>
        <dbReference type="ChEBI" id="CHEBI:90694"/>
        <dbReference type="ChEBI" id="CHEBI:566274"/>
    </reaction>
    <physiologicalReaction direction="left-to-right" evidence="15">
        <dbReference type="Rhea" id="RHEA:48645"/>
    </physiologicalReaction>
</comment>
<dbReference type="EMBL" id="CACVKT020001098">
    <property type="protein sequence ID" value="CAC5365034.1"/>
    <property type="molecule type" value="Genomic_DNA"/>
</dbReference>
<evidence type="ECO:0000256" key="18">
    <source>
        <dbReference type="ARBA" id="ARBA00037847"/>
    </source>
</evidence>
<dbReference type="InterPro" id="IPR036249">
    <property type="entry name" value="Thioredoxin-like_sf"/>
</dbReference>
<dbReference type="PANTHER" id="PTHR12782">
    <property type="entry name" value="MICROSOMAL PROSTAGLANDIN E SYNTHASE-2"/>
    <property type="match status" value="1"/>
</dbReference>
<evidence type="ECO:0000256" key="7">
    <source>
        <dbReference type="ARBA" id="ARBA00022585"/>
    </source>
</evidence>
<accession>A0A6J8AEH6</accession>
<keyword evidence="12" id="KW-0472">Membrane</keyword>
<comment type="subcellular location">
    <subcellularLocation>
        <location evidence="18">Endomembrane system</location>
        <topology evidence="18">Single-pass membrane protein</topology>
    </subcellularLocation>
</comment>
<evidence type="ECO:0000256" key="15">
    <source>
        <dbReference type="ARBA" id="ARBA00023930"/>
    </source>
</evidence>
<evidence type="ECO:0000256" key="2">
    <source>
        <dbReference type="ARBA" id="ARBA00007409"/>
    </source>
</evidence>
<dbReference type="SFLD" id="SFLDS00019">
    <property type="entry name" value="Glutathione_Transferase_(cytos"/>
    <property type="match status" value="1"/>
</dbReference>
<comment type="catalytic activity">
    <reaction evidence="16">
        <text>prostaglandin H2 = prostaglandin E2</text>
        <dbReference type="Rhea" id="RHEA:12893"/>
        <dbReference type="ChEBI" id="CHEBI:57405"/>
        <dbReference type="ChEBI" id="CHEBI:606564"/>
        <dbReference type="EC" id="5.3.99.3"/>
    </reaction>
    <physiologicalReaction direction="left-to-right" evidence="16">
        <dbReference type="Rhea" id="RHEA:12894"/>
    </physiologicalReaction>
</comment>
<keyword evidence="9" id="KW-0276">Fatty acid metabolism</keyword>
<keyword evidence="7" id="KW-0643">Prostaglandin biosynthesis</keyword>
<dbReference type="UniPathway" id="UPA00662"/>
<dbReference type="PANTHER" id="PTHR12782:SF5">
    <property type="entry name" value="PROSTAGLANDIN E SYNTHASE 2"/>
    <property type="match status" value="1"/>
</dbReference>
<evidence type="ECO:0000256" key="17">
    <source>
        <dbReference type="ARBA" id="ARBA00031041"/>
    </source>
</evidence>
<keyword evidence="11" id="KW-0443">Lipid metabolism</keyword>
<dbReference type="EMBL" id="CACVKT020001098">
    <property type="protein sequence ID" value="CAC5365033.1"/>
    <property type="molecule type" value="Genomic_DNA"/>
</dbReference>
<dbReference type="GO" id="GO:0005739">
    <property type="term" value="C:mitochondrion"/>
    <property type="evidence" value="ECO:0007669"/>
    <property type="project" value="TreeGrafter"/>
</dbReference>
<evidence type="ECO:0000256" key="12">
    <source>
        <dbReference type="ARBA" id="ARBA00023136"/>
    </source>
</evidence>
<evidence type="ECO:0000256" key="3">
    <source>
        <dbReference type="ARBA" id="ARBA00012203"/>
    </source>
</evidence>
<evidence type="ECO:0000256" key="14">
    <source>
        <dbReference type="ARBA" id="ARBA00023235"/>
    </source>
</evidence>
<keyword evidence="6" id="KW-0444">Lipid biosynthesis</keyword>
<dbReference type="SUPFAM" id="SSF52833">
    <property type="entry name" value="Thioredoxin-like"/>
    <property type="match status" value="1"/>
</dbReference>
<evidence type="ECO:0000256" key="6">
    <source>
        <dbReference type="ARBA" id="ARBA00022516"/>
    </source>
</evidence>
<gene>
    <name evidence="20" type="ORF">MCOR_5861</name>
</gene>
<proteinExistence type="inferred from homology"/>
<dbReference type="Gene3D" id="6.20.200.30">
    <property type="match status" value="1"/>
</dbReference>
<dbReference type="SFLD" id="SFLDG01203">
    <property type="entry name" value="Prostaglandin_E_synthase_like1"/>
    <property type="match status" value="1"/>
</dbReference>
<feature type="domain" description="GST N-terminal" evidence="19">
    <location>
        <begin position="108"/>
        <end position="177"/>
    </location>
</feature>
<name>A0A6J8AEH6_MYTCO</name>
<evidence type="ECO:0000256" key="9">
    <source>
        <dbReference type="ARBA" id="ARBA00022832"/>
    </source>
</evidence>
<dbReference type="SFLD" id="SFLDG01182">
    <property type="entry name" value="Prostaglandin_E_synthase_like"/>
    <property type="match status" value="1"/>
</dbReference>
<dbReference type="EC" id="5.3.99.3" evidence="3"/>
<comment type="pathway">
    <text evidence="1">Lipid metabolism; prostaglandin biosynthesis.</text>
</comment>
<dbReference type="GO" id="GO:0001516">
    <property type="term" value="P:prostaglandin biosynthetic process"/>
    <property type="evidence" value="ECO:0007669"/>
    <property type="project" value="UniProtKB-UniPathway"/>
</dbReference>
<evidence type="ECO:0000256" key="16">
    <source>
        <dbReference type="ARBA" id="ARBA00023931"/>
    </source>
</evidence>
<dbReference type="GO" id="GO:0050220">
    <property type="term" value="F:prostaglandin-E synthase activity"/>
    <property type="evidence" value="ECO:0007669"/>
    <property type="project" value="UniProtKB-EC"/>
</dbReference>
<keyword evidence="10" id="KW-1133">Transmembrane helix</keyword>
<dbReference type="InterPro" id="IPR034334">
    <property type="entry name" value="PGES2"/>
</dbReference>
<evidence type="ECO:0000256" key="1">
    <source>
        <dbReference type="ARBA" id="ARBA00004702"/>
    </source>
</evidence>
<dbReference type="Pfam" id="PF13417">
    <property type="entry name" value="GST_N_3"/>
    <property type="match status" value="1"/>
</dbReference>
<keyword evidence="14 20" id="KW-0413">Isomerase</keyword>